<keyword evidence="4" id="KW-1185">Reference proteome</keyword>
<dbReference type="InterPro" id="IPR008965">
    <property type="entry name" value="CBM2/CBM3_carb-bd_dom_sf"/>
</dbReference>
<dbReference type="InterPro" id="IPR013830">
    <property type="entry name" value="SGNH_hydro"/>
</dbReference>
<gene>
    <name evidence="3" type="ORF">F4560_000818</name>
</gene>
<dbReference type="Gene3D" id="2.60.40.290">
    <property type="match status" value="1"/>
</dbReference>
<dbReference type="SMART" id="SM00637">
    <property type="entry name" value="CBD_II"/>
    <property type="match status" value="1"/>
</dbReference>
<keyword evidence="1" id="KW-0732">Signal</keyword>
<dbReference type="PANTHER" id="PTHR30383">
    <property type="entry name" value="THIOESTERASE 1/PROTEASE 1/LYSOPHOSPHOLIPASE L1"/>
    <property type="match status" value="1"/>
</dbReference>
<dbReference type="GO" id="GO:0004622">
    <property type="term" value="F:phosphatidylcholine lysophospholipase activity"/>
    <property type="evidence" value="ECO:0007669"/>
    <property type="project" value="TreeGrafter"/>
</dbReference>
<dbReference type="AlphaFoldDB" id="A0A7W9HF25"/>
<dbReference type="InterPro" id="IPR012291">
    <property type="entry name" value="CBM2_carb-bd_dom_sf"/>
</dbReference>
<dbReference type="PROSITE" id="PS51173">
    <property type="entry name" value="CBM2"/>
    <property type="match status" value="1"/>
</dbReference>
<proteinExistence type="predicted"/>
<evidence type="ECO:0000313" key="4">
    <source>
        <dbReference type="Proteomes" id="UP000552097"/>
    </source>
</evidence>
<protein>
    <submittedName>
        <fullName evidence="3">Lysophospholipase L1-like esterase</fullName>
    </submittedName>
</protein>
<dbReference type="InterPro" id="IPR036514">
    <property type="entry name" value="SGNH_hydro_sf"/>
</dbReference>
<dbReference type="PANTHER" id="PTHR30383:SF2">
    <property type="entry name" value="CELLULOSE-BINDING PROTEIN"/>
    <property type="match status" value="1"/>
</dbReference>
<evidence type="ECO:0000259" key="2">
    <source>
        <dbReference type="PROSITE" id="PS51173"/>
    </source>
</evidence>
<dbReference type="GO" id="GO:0030247">
    <property type="term" value="F:polysaccharide binding"/>
    <property type="evidence" value="ECO:0007669"/>
    <property type="project" value="UniProtKB-UniRule"/>
</dbReference>
<dbReference type="Gene3D" id="3.40.50.1110">
    <property type="entry name" value="SGNH hydrolase"/>
    <property type="match status" value="1"/>
</dbReference>
<feature type="chain" id="PRO_5038973244" evidence="1">
    <location>
        <begin position="30"/>
        <end position="364"/>
    </location>
</feature>
<comment type="caution">
    <text evidence="3">The sequence shown here is derived from an EMBL/GenBank/DDBJ whole genome shotgun (WGS) entry which is preliminary data.</text>
</comment>
<dbReference type="CDD" id="cd01833">
    <property type="entry name" value="XynB_like"/>
    <property type="match status" value="1"/>
</dbReference>
<evidence type="ECO:0000256" key="1">
    <source>
        <dbReference type="SAM" id="SignalP"/>
    </source>
</evidence>
<sequence length="364" mass="38237">MSVRSKPGTPALFALIAASLLAVSALVVAQPAFSAAAPPPTAAAPVRIMPLGDSITEAPGCWRAYLWDRLQKTGYTNVDFVGTKSSGGCSVPFDTDHEGHSGYSATGIADQNQLPAWLDAARPDVVLMHLGTNDMWGNFRPIDAVIAAYSKLIDQMRADNPNVKILMAKIIPMHCPECTHVVALNNAIPSLVTSKTTAQSPITLVDQWTGFDIAVDTYDGVHPNDAGVRKMADRWYPSLAAVLDGTPTTTTTTTPTTTTTTTPAGTCTATYRVISQWGDGLQGEVSVRNGTTAATSAWTATFDFADGRRITQAWNADVTQNGTTVTARNLTWNGALAPGSTATFGFLAGRSGADTTPAVSCTLG</sequence>
<dbReference type="SUPFAM" id="SSF52266">
    <property type="entry name" value="SGNH hydrolase"/>
    <property type="match status" value="1"/>
</dbReference>
<name>A0A7W9HF25_9PSEU</name>
<accession>A0A7W9HF25</accession>
<dbReference type="RefSeq" id="WP_184916379.1">
    <property type="nucleotide sequence ID" value="NZ_JACHMO010000001.1"/>
</dbReference>
<evidence type="ECO:0000313" key="3">
    <source>
        <dbReference type="EMBL" id="MBB5801050.1"/>
    </source>
</evidence>
<dbReference type="InterPro" id="IPR051532">
    <property type="entry name" value="Ester_Hydrolysis_Enzymes"/>
</dbReference>
<reference evidence="3 4" key="1">
    <citation type="submission" date="2020-08" db="EMBL/GenBank/DDBJ databases">
        <title>Sequencing the genomes of 1000 actinobacteria strains.</title>
        <authorList>
            <person name="Klenk H.-P."/>
        </authorList>
    </citation>
    <scope>NUCLEOTIDE SEQUENCE [LARGE SCALE GENOMIC DNA]</scope>
    <source>
        <strain evidence="3 4">DSM 45486</strain>
    </source>
</reference>
<dbReference type="Proteomes" id="UP000552097">
    <property type="component" value="Unassembled WGS sequence"/>
</dbReference>
<feature type="signal peptide" evidence="1">
    <location>
        <begin position="1"/>
        <end position="29"/>
    </location>
</feature>
<dbReference type="GO" id="GO:0004553">
    <property type="term" value="F:hydrolase activity, hydrolyzing O-glycosyl compounds"/>
    <property type="evidence" value="ECO:0007669"/>
    <property type="project" value="InterPro"/>
</dbReference>
<dbReference type="Pfam" id="PF00553">
    <property type="entry name" value="CBM_2"/>
    <property type="match status" value="1"/>
</dbReference>
<dbReference type="Pfam" id="PF13472">
    <property type="entry name" value="Lipase_GDSL_2"/>
    <property type="match status" value="1"/>
</dbReference>
<dbReference type="SUPFAM" id="SSF49384">
    <property type="entry name" value="Carbohydrate-binding domain"/>
    <property type="match status" value="1"/>
</dbReference>
<organism evidence="3 4">
    <name type="scientific">Saccharothrix ecbatanensis</name>
    <dbReference type="NCBI Taxonomy" id="1105145"/>
    <lineage>
        <taxon>Bacteria</taxon>
        <taxon>Bacillati</taxon>
        <taxon>Actinomycetota</taxon>
        <taxon>Actinomycetes</taxon>
        <taxon>Pseudonocardiales</taxon>
        <taxon>Pseudonocardiaceae</taxon>
        <taxon>Saccharothrix</taxon>
    </lineage>
</organism>
<dbReference type="GO" id="GO:0005975">
    <property type="term" value="P:carbohydrate metabolic process"/>
    <property type="evidence" value="ECO:0007669"/>
    <property type="project" value="InterPro"/>
</dbReference>
<dbReference type="EMBL" id="JACHMO010000001">
    <property type="protein sequence ID" value="MBB5801050.1"/>
    <property type="molecule type" value="Genomic_DNA"/>
</dbReference>
<feature type="domain" description="CBM2" evidence="2">
    <location>
        <begin position="260"/>
        <end position="364"/>
    </location>
</feature>
<dbReference type="InterPro" id="IPR001919">
    <property type="entry name" value="CBD2"/>
</dbReference>